<protein>
    <recommendedName>
        <fullName evidence="3">GlcG protein</fullName>
    </recommendedName>
</protein>
<dbReference type="Proteomes" id="UP000243180">
    <property type="component" value="Chromosome"/>
</dbReference>
<reference evidence="1 2" key="1">
    <citation type="submission" date="2015-05" db="EMBL/GenBank/DDBJ databases">
        <title>Complete genome sequence of a sulfur-oxidizing gammaproteobacterium strain HA5.</title>
        <authorList>
            <person name="Miura A."/>
            <person name="Kojima H."/>
            <person name="Fukui M."/>
        </authorList>
    </citation>
    <scope>NUCLEOTIDE SEQUENCE [LARGE SCALE GENOMIC DNA]</scope>
    <source>
        <strain evidence="1 2">HA5</strain>
    </source>
</reference>
<evidence type="ECO:0008006" key="3">
    <source>
        <dbReference type="Google" id="ProtNLM"/>
    </source>
</evidence>
<sequence length="139" mass="14557">MPGNDMLVEKPALTLAAAKKIMAAAETEALKQGWPVVIAVVDDGGNLLCLHRLDEAQFGSVEIAIRKATAAVAFKRPTKNWEESLNSGQQRVLGLPGVLPSEGGVPLVWKERIVGGIGVSGVRAHEDGQVARAGAAVLE</sequence>
<dbReference type="InterPro" id="IPR052517">
    <property type="entry name" value="GlcG_carb_metab_protein"/>
</dbReference>
<dbReference type="InterPro" id="IPR038084">
    <property type="entry name" value="PduO/GlcC-like_sf"/>
</dbReference>
<dbReference type="Pfam" id="PF03928">
    <property type="entry name" value="HbpS-like"/>
    <property type="match status" value="1"/>
</dbReference>
<dbReference type="FunCoup" id="A0A1B4XG63">
    <property type="interactions" value="18"/>
</dbReference>
<evidence type="ECO:0000313" key="2">
    <source>
        <dbReference type="Proteomes" id="UP000243180"/>
    </source>
</evidence>
<evidence type="ECO:0000313" key="1">
    <source>
        <dbReference type="EMBL" id="BAV33814.1"/>
    </source>
</evidence>
<dbReference type="AlphaFoldDB" id="A0A1B4XG63"/>
<dbReference type="InterPro" id="IPR005624">
    <property type="entry name" value="PduO/GlcC-like"/>
</dbReference>
<gene>
    <name evidence="1" type="ORF">SCL_1509</name>
</gene>
<keyword evidence="2" id="KW-1185">Reference proteome</keyword>
<name>A0A1B4XG63_9GAMM</name>
<dbReference type="SUPFAM" id="SSF143744">
    <property type="entry name" value="GlcG-like"/>
    <property type="match status" value="1"/>
</dbReference>
<organism evidence="1 2">
    <name type="scientific">Sulfuricaulis limicola</name>
    <dbReference type="NCBI Taxonomy" id="1620215"/>
    <lineage>
        <taxon>Bacteria</taxon>
        <taxon>Pseudomonadati</taxon>
        <taxon>Pseudomonadota</taxon>
        <taxon>Gammaproteobacteria</taxon>
        <taxon>Acidiferrobacterales</taxon>
        <taxon>Acidiferrobacteraceae</taxon>
        <taxon>Sulfuricaulis</taxon>
    </lineage>
</organism>
<dbReference type="PANTHER" id="PTHR34309">
    <property type="entry name" value="SLR1406 PROTEIN"/>
    <property type="match status" value="1"/>
</dbReference>
<dbReference type="PANTHER" id="PTHR34309:SF1">
    <property type="entry name" value="PROTEIN GLCG"/>
    <property type="match status" value="1"/>
</dbReference>
<proteinExistence type="predicted"/>
<dbReference type="KEGG" id="slim:SCL_1509"/>
<dbReference type="InParanoid" id="A0A1B4XG63"/>
<dbReference type="RefSeq" id="WP_197702557.1">
    <property type="nucleotide sequence ID" value="NZ_AP014879.1"/>
</dbReference>
<accession>A0A1B4XG63</accession>
<dbReference type="Gene3D" id="3.30.450.150">
    <property type="entry name" value="Haem-degrading domain"/>
    <property type="match status" value="1"/>
</dbReference>
<dbReference type="EMBL" id="AP014879">
    <property type="protein sequence ID" value="BAV33814.1"/>
    <property type="molecule type" value="Genomic_DNA"/>
</dbReference>